<dbReference type="SUPFAM" id="SSF51735">
    <property type="entry name" value="NAD(P)-binding Rossmann-fold domains"/>
    <property type="match status" value="1"/>
</dbReference>
<dbReference type="AlphaFoldDB" id="A0A149VI90"/>
<reference evidence="2 3" key="1">
    <citation type="submission" date="2015-06" db="EMBL/GenBank/DDBJ databases">
        <title>Improved classification and identification of acetic acid bacteria using matrix-assisted laser desorption/ionization time-of-flight mass spectrometry; Gluconobacter nephelii and Gluconobacter uchimurae are later heterotypic synonyms of Gluconobacter japonicus and Gluconobacter oxydans, respectively.</title>
        <authorList>
            <person name="Li L."/>
            <person name="Cleenwerck I."/>
            <person name="De Vuyst L."/>
            <person name="Vandamme P."/>
        </authorList>
    </citation>
    <scope>NUCLEOTIDE SEQUENCE [LARGE SCALE GENOMIC DNA]</scope>
    <source>
        <strain evidence="2 3">LMG 1604</strain>
    </source>
</reference>
<organism evidence="2 3">
    <name type="scientific">Acetobacter malorum</name>
    <dbReference type="NCBI Taxonomy" id="178901"/>
    <lineage>
        <taxon>Bacteria</taxon>
        <taxon>Pseudomonadati</taxon>
        <taxon>Pseudomonadota</taxon>
        <taxon>Alphaproteobacteria</taxon>
        <taxon>Acetobacterales</taxon>
        <taxon>Acetobacteraceae</taxon>
        <taxon>Acetobacter</taxon>
    </lineage>
</organism>
<evidence type="ECO:0000313" key="2">
    <source>
        <dbReference type="EMBL" id="KXV79892.1"/>
    </source>
</evidence>
<comment type="caution">
    <text evidence="2">The sequence shown here is derived from an EMBL/GenBank/DDBJ whole genome shotgun (WGS) entry which is preliminary data.</text>
</comment>
<dbReference type="InterPro" id="IPR036291">
    <property type="entry name" value="NAD(P)-bd_dom_sf"/>
</dbReference>
<gene>
    <name evidence="2" type="ORF">AD953_00710</name>
</gene>
<dbReference type="EMBL" id="LHZZ01000121">
    <property type="protein sequence ID" value="KXV79892.1"/>
    <property type="molecule type" value="Genomic_DNA"/>
</dbReference>
<evidence type="ECO:0000313" key="3">
    <source>
        <dbReference type="Proteomes" id="UP000075538"/>
    </source>
</evidence>
<dbReference type="PATRIC" id="fig|178901.15.peg.2957"/>
<name>A0A149VI90_9PROT</name>
<dbReference type="InterPro" id="IPR008030">
    <property type="entry name" value="NmrA-like"/>
</dbReference>
<dbReference type="Gene3D" id="3.40.50.720">
    <property type="entry name" value="NAD(P)-binding Rossmann-like Domain"/>
    <property type="match status" value="1"/>
</dbReference>
<protein>
    <submittedName>
        <fullName evidence="2">NmrA family transcriptional regulator</fullName>
    </submittedName>
</protein>
<dbReference type="Pfam" id="PF05368">
    <property type="entry name" value="NmrA"/>
    <property type="match status" value="1"/>
</dbReference>
<proteinExistence type="predicted"/>
<dbReference type="Proteomes" id="UP000075538">
    <property type="component" value="Unassembled WGS sequence"/>
</dbReference>
<evidence type="ECO:0000259" key="1">
    <source>
        <dbReference type="Pfam" id="PF05368"/>
    </source>
</evidence>
<feature type="domain" description="NmrA-like" evidence="1">
    <location>
        <begin position="3"/>
        <end position="70"/>
    </location>
</feature>
<feature type="non-terminal residue" evidence="2">
    <location>
        <position position="84"/>
    </location>
</feature>
<accession>A0A149VI90</accession>
<sequence length="84" mass="8777">MYVVMGATGHVGGSVAQALLAAGEAVTVVTRSKTKAEAWRQKGALAAVLDVQDIPALATVFQKARRAFVLNRPASPAQNTDVEE</sequence>